<evidence type="ECO:0000313" key="3">
    <source>
        <dbReference type="Proteomes" id="UP000183687"/>
    </source>
</evidence>
<dbReference type="AlphaFoldDB" id="A0AB38A5Y4"/>
<protein>
    <submittedName>
        <fullName evidence="2">DNA-3-methyladenine glycosylase I</fullName>
    </submittedName>
</protein>
<dbReference type="Gene3D" id="1.10.340.30">
    <property type="entry name" value="Hypothetical protein, domain 2"/>
    <property type="match status" value="1"/>
</dbReference>
<reference evidence="2 3" key="1">
    <citation type="submission" date="2016-10" db="EMBL/GenBank/DDBJ databases">
        <authorList>
            <person name="Varghese N."/>
            <person name="Submissions S."/>
        </authorList>
    </citation>
    <scope>NUCLEOTIDE SEQUENCE [LARGE SCALE GENOMIC DNA]</scope>
    <source>
        <strain evidence="2 3">DSM 20586</strain>
    </source>
</reference>
<name>A0AB38A5Y4_9ACTN</name>
<keyword evidence="1" id="KW-0479">Metal-binding</keyword>
<dbReference type="RefSeq" id="WP_002563252.1">
    <property type="nucleotide sequence ID" value="NZ_CALJSN010000006.1"/>
</dbReference>
<dbReference type="InterPro" id="IPR011257">
    <property type="entry name" value="DNA_glycosylase"/>
</dbReference>
<sequence>MDKPMYRCGWGNYDEYSRAYHDERWCKPVHDDDELFAMLVLEGMQAGLSWNLILKRETGIREACDGLRPTQVALYDEAKIQELLDNPAMIRSVRKIRAMVENAQAFLRVQKEYGSFDAYIWSFVSGQQIDHQLVSEKDMPASSELSEAVSKDLKKRGFKFVGPVIAYSYIQGIGLINDHVLDCSFR</sequence>
<dbReference type="Proteomes" id="UP000183687">
    <property type="component" value="Unassembled WGS sequence"/>
</dbReference>
<feature type="binding site" evidence="1">
    <location>
        <position position="183"/>
    </location>
    <ligand>
        <name>Zn(2+)</name>
        <dbReference type="ChEBI" id="CHEBI:29105"/>
    </ligand>
</feature>
<dbReference type="InterPro" id="IPR005019">
    <property type="entry name" value="Adenine_glyco"/>
</dbReference>
<feature type="binding site" evidence="1">
    <location>
        <position position="8"/>
    </location>
    <ligand>
        <name>Zn(2+)</name>
        <dbReference type="ChEBI" id="CHEBI:29105"/>
    </ligand>
</feature>
<evidence type="ECO:0000313" key="2">
    <source>
        <dbReference type="EMBL" id="SEB57765.1"/>
    </source>
</evidence>
<dbReference type="GO" id="GO:0008725">
    <property type="term" value="F:DNA-3-methyladenine glycosylase activity"/>
    <property type="evidence" value="ECO:0007669"/>
    <property type="project" value="InterPro"/>
</dbReference>
<dbReference type="EMBL" id="FNSH01000001">
    <property type="protein sequence ID" value="SEB57765.1"/>
    <property type="molecule type" value="Genomic_DNA"/>
</dbReference>
<feature type="binding site" evidence="1">
    <location>
        <position position="21"/>
    </location>
    <ligand>
        <name>Zn(2+)</name>
        <dbReference type="ChEBI" id="CHEBI:29105"/>
    </ligand>
</feature>
<keyword evidence="1" id="KW-0862">Zinc</keyword>
<organism evidence="2 3">
    <name type="scientific">Atopobium minutum</name>
    <dbReference type="NCBI Taxonomy" id="1381"/>
    <lineage>
        <taxon>Bacteria</taxon>
        <taxon>Bacillati</taxon>
        <taxon>Actinomycetota</taxon>
        <taxon>Coriobacteriia</taxon>
        <taxon>Coriobacteriales</taxon>
        <taxon>Atopobiaceae</taxon>
        <taxon>Atopobium</taxon>
    </lineage>
</organism>
<evidence type="ECO:0000256" key="1">
    <source>
        <dbReference type="PIRSR" id="PIRSR605019-1"/>
    </source>
</evidence>
<dbReference type="SUPFAM" id="SSF48150">
    <property type="entry name" value="DNA-glycosylase"/>
    <property type="match status" value="1"/>
</dbReference>
<accession>A0AB38A5Y4</accession>
<dbReference type="InterPro" id="IPR052891">
    <property type="entry name" value="DNA-3mA_glycosylase"/>
</dbReference>
<dbReference type="PANTHER" id="PTHR30037">
    <property type="entry name" value="DNA-3-METHYLADENINE GLYCOSYLASE 1"/>
    <property type="match status" value="1"/>
</dbReference>
<dbReference type="Pfam" id="PF03352">
    <property type="entry name" value="Adenine_glyco"/>
    <property type="match status" value="1"/>
</dbReference>
<feature type="binding site" evidence="1">
    <location>
        <position position="179"/>
    </location>
    <ligand>
        <name>Zn(2+)</name>
        <dbReference type="ChEBI" id="CHEBI:29105"/>
    </ligand>
</feature>
<gene>
    <name evidence="2" type="ORF">SAMN04489746_0648</name>
</gene>
<comment type="caution">
    <text evidence="2">The sequence shown here is derived from an EMBL/GenBank/DDBJ whole genome shotgun (WGS) entry which is preliminary data.</text>
</comment>
<dbReference type="PANTHER" id="PTHR30037:SF4">
    <property type="entry name" value="DNA-3-METHYLADENINE GLYCOSYLASE I"/>
    <property type="match status" value="1"/>
</dbReference>
<proteinExistence type="predicted"/>
<dbReference type="GO" id="GO:0046872">
    <property type="term" value="F:metal ion binding"/>
    <property type="evidence" value="ECO:0007669"/>
    <property type="project" value="UniProtKB-KW"/>
</dbReference>
<dbReference type="GO" id="GO:0006284">
    <property type="term" value="P:base-excision repair"/>
    <property type="evidence" value="ECO:0007669"/>
    <property type="project" value="InterPro"/>
</dbReference>